<dbReference type="Pfam" id="PF00651">
    <property type="entry name" value="BTB"/>
    <property type="match status" value="1"/>
</dbReference>
<feature type="repeat" description="ANK" evidence="3">
    <location>
        <begin position="106"/>
        <end position="138"/>
    </location>
</feature>
<dbReference type="PANTHER" id="PTHR24123">
    <property type="entry name" value="ANKYRIN REPEAT-CONTAINING"/>
    <property type="match status" value="1"/>
</dbReference>
<proteinExistence type="predicted"/>
<evidence type="ECO:0000256" key="2">
    <source>
        <dbReference type="ARBA" id="ARBA00023043"/>
    </source>
</evidence>
<feature type="repeat" description="ANK" evidence="3">
    <location>
        <begin position="293"/>
        <end position="317"/>
    </location>
</feature>
<feature type="repeat" description="ANK" evidence="3">
    <location>
        <begin position="393"/>
        <end position="425"/>
    </location>
</feature>
<dbReference type="Gene3D" id="1.25.40.20">
    <property type="entry name" value="Ankyrin repeat-containing domain"/>
    <property type="match status" value="3"/>
</dbReference>
<keyword evidence="1" id="KW-0677">Repeat</keyword>
<dbReference type="InterPro" id="IPR000210">
    <property type="entry name" value="BTB/POZ_dom"/>
</dbReference>
<organism evidence="5 6">
    <name type="scientific">Anaeramoeba flamelloides</name>
    <dbReference type="NCBI Taxonomy" id="1746091"/>
    <lineage>
        <taxon>Eukaryota</taxon>
        <taxon>Metamonada</taxon>
        <taxon>Anaeramoebidae</taxon>
        <taxon>Anaeramoeba</taxon>
    </lineage>
</organism>
<feature type="repeat" description="ANK" evidence="3">
    <location>
        <begin position="40"/>
        <end position="72"/>
    </location>
</feature>
<dbReference type="SUPFAM" id="SSF48403">
    <property type="entry name" value="Ankyrin repeat"/>
    <property type="match status" value="2"/>
</dbReference>
<evidence type="ECO:0000313" key="5">
    <source>
        <dbReference type="EMBL" id="KAJ6255349.1"/>
    </source>
</evidence>
<dbReference type="CDD" id="cd18186">
    <property type="entry name" value="BTB_POZ_ZBTB_KLHL-like"/>
    <property type="match status" value="1"/>
</dbReference>
<sequence length="724" mass="83248">MIKTRIPRQDSFLNALNSHNILRITKKIDEYSINLNQNIDGQTPLYIVSSYGDCNLVKEFLGRGCNPDLKTKWEYFPLYIASKQGYYPIVRLLLRNKCDPKQTTKKGHQSLYVACKNGHYSIVSLLLKYETRRSINDKNCFESFQIAISKGYLSIAVLFLQKGMNPNQKDTCTGHNALHIACIKGDLSTVQTLLKYGAYLDSKTGKEGKTSFILAAENGNLSILQELVDSYTNKNESNLNKTKNTKSQNLIDFINQKTVYNETALFFASKKGHYEVCDYLISKGALVNMKTKNGNFPLYEATKNGDEEIVQLLIQNGCFLDMVFVDWPSLFIAIQNGYFQITKLLIESGCDLNYVDITDGFNALMVSIESKEPSIAEYLINKGINFKTFTNNSKETPLHLAAASGEMEICKLLLRYGLDVNIKDDVGMTPIMCAIESENENVIKFLLKNGAKYKLNNKFFPIEEIENALISDLLISYHQISIDFLNLFQFQECCDLFIADKFSNRIGLHKIFVETRLNRKLDNELITLFKQYSKAELNHFFSWLYSGITPKQDSRERQIINKISINLNLNFDQKSGKKSLVQDLKKCLNNKQTSNFQLQFNNNNMDNNNKNTDNNNCGGYNFNNNKNTNNHNDNNNQNIFLHKFVLIARSNLFKGLFNSIEDLNHLRNNTPFSYIILKPLLQYFYTDKLKIKLDSQLYHQLKEAIEYFQLSSSTSLNYWINKLY</sequence>
<evidence type="ECO:0000259" key="4">
    <source>
        <dbReference type="PROSITE" id="PS50097"/>
    </source>
</evidence>
<feature type="repeat" description="ANK" evidence="3">
    <location>
        <begin position="260"/>
        <end position="292"/>
    </location>
</feature>
<name>A0ABQ8ZEN6_9EUKA</name>
<feature type="repeat" description="ANK" evidence="3">
    <location>
        <begin position="426"/>
        <end position="458"/>
    </location>
</feature>
<dbReference type="EMBL" id="JAOAOG010000006">
    <property type="protein sequence ID" value="KAJ6255349.1"/>
    <property type="molecule type" value="Genomic_DNA"/>
</dbReference>
<evidence type="ECO:0000313" key="6">
    <source>
        <dbReference type="Proteomes" id="UP001150062"/>
    </source>
</evidence>
<dbReference type="PROSITE" id="PS50097">
    <property type="entry name" value="BTB"/>
    <property type="match status" value="1"/>
</dbReference>
<comment type="caution">
    <text evidence="5">The sequence shown here is derived from an EMBL/GenBank/DDBJ whole genome shotgun (WGS) entry which is preliminary data.</text>
</comment>
<dbReference type="PANTHER" id="PTHR24123:SF141">
    <property type="entry name" value="ANKYRIN 2, ISOFORM U"/>
    <property type="match status" value="1"/>
</dbReference>
<feature type="repeat" description="ANK" evidence="3">
    <location>
        <begin position="173"/>
        <end position="205"/>
    </location>
</feature>
<protein>
    <submittedName>
        <fullName evidence="5">Ankyrin repeat protein</fullName>
    </submittedName>
</protein>
<dbReference type="SMART" id="SM00248">
    <property type="entry name" value="ANK"/>
    <property type="match status" value="12"/>
</dbReference>
<dbReference type="Gene3D" id="3.30.710.10">
    <property type="entry name" value="Potassium Channel Kv1.1, Chain A"/>
    <property type="match status" value="1"/>
</dbReference>
<gene>
    <name evidence="5" type="ORF">M0813_11565</name>
</gene>
<keyword evidence="6" id="KW-1185">Reference proteome</keyword>
<dbReference type="PROSITE" id="PS50088">
    <property type="entry name" value="ANK_REPEAT"/>
    <property type="match status" value="7"/>
</dbReference>
<feature type="domain" description="BTB" evidence="4">
    <location>
        <begin position="635"/>
        <end position="693"/>
    </location>
</feature>
<dbReference type="Proteomes" id="UP001150062">
    <property type="component" value="Unassembled WGS sequence"/>
</dbReference>
<accession>A0ABQ8ZEN6</accession>
<dbReference type="InterPro" id="IPR036770">
    <property type="entry name" value="Ankyrin_rpt-contain_sf"/>
</dbReference>
<dbReference type="Pfam" id="PF12796">
    <property type="entry name" value="Ank_2"/>
    <property type="match status" value="5"/>
</dbReference>
<dbReference type="InterPro" id="IPR011333">
    <property type="entry name" value="SKP1/BTB/POZ_sf"/>
</dbReference>
<dbReference type="InterPro" id="IPR002110">
    <property type="entry name" value="Ankyrin_rpt"/>
</dbReference>
<keyword evidence="2 3" id="KW-0040">ANK repeat</keyword>
<evidence type="ECO:0000256" key="3">
    <source>
        <dbReference type="PROSITE-ProRule" id="PRU00023"/>
    </source>
</evidence>
<dbReference type="PROSITE" id="PS50297">
    <property type="entry name" value="ANK_REP_REGION"/>
    <property type="match status" value="6"/>
</dbReference>
<dbReference type="SUPFAM" id="SSF54695">
    <property type="entry name" value="POZ domain"/>
    <property type="match status" value="1"/>
</dbReference>
<dbReference type="InterPro" id="IPR051165">
    <property type="entry name" value="Multifunctional_ANK_Repeat"/>
</dbReference>
<reference evidence="5" key="1">
    <citation type="submission" date="2022-08" db="EMBL/GenBank/DDBJ databases">
        <title>Novel sulfate-reducing endosymbionts in the free-living metamonad Anaeramoeba.</title>
        <authorList>
            <person name="Jerlstrom-Hultqvist J."/>
            <person name="Cepicka I."/>
            <person name="Gallot-Lavallee L."/>
            <person name="Salas-Leiva D."/>
            <person name="Curtis B.A."/>
            <person name="Zahonova K."/>
            <person name="Pipaliya S."/>
            <person name="Dacks J."/>
            <person name="Roger A.J."/>
        </authorList>
    </citation>
    <scope>NUCLEOTIDE SEQUENCE</scope>
    <source>
        <strain evidence="5">Schooner1</strain>
    </source>
</reference>
<evidence type="ECO:0000256" key="1">
    <source>
        <dbReference type="ARBA" id="ARBA00022737"/>
    </source>
</evidence>